<evidence type="ECO:0000256" key="9">
    <source>
        <dbReference type="PIRNR" id="PIRNR001332"/>
    </source>
</evidence>
<dbReference type="Gene3D" id="3.30.1330.80">
    <property type="entry name" value="Hypothetical protein, similar to alpha- acetolactate decarboxylase, domain 2"/>
    <property type="match status" value="2"/>
</dbReference>
<dbReference type="Pfam" id="PF03306">
    <property type="entry name" value="AAL_decarboxy"/>
    <property type="match status" value="1"/>
</dbReference>
<name>A0ABQ3XVB1_9ACTN</name>
<evidence type="ECO:0000256" key="8">
    <source>
        <dbReference type="ARBA" id="ARBA00023239"/>
    </source>
</evidence>
<dbReference type="Proteomes" id="UP000609879">
    <property type="component" value="Unassembled WGS sequence"/>
</dbReference>
<keyword evidence="8 9" id="KW-0456">Lyase</keyword>
<sequence length="253" mass="26878">MTFLDDVNDHRSREIFQSSTVGALLAGLDDGDLTIAELLRHGTFGLGTFDALDGEMVVLDGVCYQLHPDGTVTVAAGDRTTPFAAVTDLHADITIDLPAGHTDRAALIRLLESRLPGDNYFYAVRVDGVAASVTTRTVRKQAKPYPSLLQAAQGEQRRSFTDLPGTLVGFRSPDYAGTVTVPGYHLHFIDDQRRRGGHVLDFAFSAGTVTVGIVRNLRLRLPSAPAFARAELTGDQAGSAIAAAEGGSSPATT</sequence>
<evidence type="ECO:0000256" key="1">
    <source>
        <dbReference type="ARBA" id="ARBA00001784"/>
    </source>
</evidence>
<protein>
    <recommendedName>
        <fullName evidence="5 9">Alpha-acetolactate decarboxylase</fullName>
        <ecNumber evidence="4 9">4.1.1.5</ecNumber>
    </recommendedName>
</protein>
<comment type="similarity">
    <text evidence="3 9">Belongs to the alpha-acetolactate decarboxylase family.</text>
</comment>
<comment type="pathway">
    <text evidence="2 9">Polyol metabolism; (R,R)-butane-2,3-diol biosynthesis; (R,R)-butane-2,3-diol from pyruvate: step 2/3.</text>
</comment>
<comment type="catalytic activity">
    <reaction evidence="1 9">
        <text>(2S)-2-acetolactate + H(+) = (R)-acetoin + CO2</text>
        <dbReference type="Rhea" id="RHEA:21580"/>
        <dbReference type="ChEBI" id="CHEBI:15378"/>
        <dbReference type="ChEBI" id="CHEBI:15686"/>
        <dbReference type="ChEBI" id="CHEBI:16526"/>
        <dbReference type="ChEBI" id="CHEBI:58476"/>
        <dbReference type="EC" id="4.1.1.5"/>
    </reaction>
</comment>
<evidence type="ECO:0000256" key="2">
    <source>
        <dbReference type="ARBA" id="ARBA00005170"/>
    </source>
</evidence>
<dbReference type="NCBIfam" id="TIGR01252">
    <property type="entry name" value="acetolac_decarb"/>
    <property type="match status" value="1"/>
</dbReference>
<dbReference type="EMBL" id="BOMI01000003">
    <property type="protein sequence ID" value="GID71602.1"/>
    <property type="molecule type" value="Genomic_DNA"/>
</dbReference>
<accession>A0ABQ3XVB1</accession>
<reference evidence="10 11" key="1">
    <citation type="submission" date="2021-01" db="EMBL/GenBank/DDBJ databases">
        <title>Whole genome shotgun sequence of Actinoplanes deccanensis NBRC 13994.</title>
        <authorList>
            <person name="Komaki H."/>
            <person name="Tamura T."/>
        </authorList>
    </citation>
    <scope>NUCLEOTIDE SEQUENCE [LARGE SCALE GENOMIC DNA]</scope>
    <source>
        <strain evidence="10 11">NBRC 13994</strain>
    </source>
</reference>
<keyword evidence="7 9" id="KW-0005">Acetoin biosynthesis</keyword>
<evidence type="ECO:0000256" key="3">
    <source>
        <dbReference type="ARBA" id="ARBA00007106"/>
    </source>
</evidence>
<evidence type="ECO:0000256" key="7">
    <source>
        <dbReference type="ARBA" id="ARBA00023061"/>
    </source>
</evidence>
<dbReference type="SUPFAM" id="SSF117856">
    <property type="entry name" value="AF0104/ALDC/Ptd012-like"/>
    <property type="match status" value="1"/>
</dbReference>
<dbReference type="InterPro" id="IPR005128">
    <property type="entry name" value="Acetolactate_a_deCO2ase"/>
</dbReference>
<keyword evidence="11" id="KW-1185">Reference proteome</keyword>
<dbReference type="EC" id="4.1.1.5" evidence="4 9"/>
<dbReference type="CDD" id="cd17299">
    <property type="entry name" value="acetolactate_decarboxylase"/>
    <property type="match status" value="1"/>
</dbReference>
<dbReference type="PANTHER" id="PTHR35524:SF1">
    <property type="entry name" value="ALPHA-ACETOLACTATE DECARBOXYLASE"/>
    <property type="match status" value="1"/>
</dbReference>
<evidence type="ECO:0000256" key="4">
    <source>
        <dbReference type="ARBA" id="ARBA00013204"/>
    </source>
</evidence>
<gene>
    <name evidence="10" type="primary">alsD</name>
    <name evidence="10" type="ORF">Ade02nite_02430</name>
</gene>
<dbReference type="RefSeq" id="WP_203759591.1">
    <property type="nucleotide sequence ID" value="NZ_BAAABO010000004.1"/>
</dbReference>
<evidence type="ECO:0000313" key="11">
    <source>
        <dbReference type="Proteomes" id="UP000609879"/>
    </source>
</evidence>
<evidence type="ECO:0000313" key="10">
    <source>
        <dbReference type="EMBL" id="GID71602.1"/>
    </source>
</evidence>
<evidence type="ECO:0000256" key="6">
    <source>
        <dbReference type="ARBA" id="ARBA00022793"/>
    </source>
</evidence>
<dbReference type="PIRSF" id="PIRSF001332">
    <property type="entry name" value="Acetolac_decarb"/>
    <property type="match status" value="1"/>
</dbReference>
<dbReference type="PANTHER" id="PTHR35524">
    <property type="entry name" value="ALPHA-ACETOLACTATE DECARBOXYLASE"/>
    <property type="match status" value="1"/>
</dbReference>
<evidence type="ECO:0000256" key="5">
    <source>
        <dbReference type="ARBA" id="ARBA00020164"/>
    </source>
</evidence>
<proteinExistence type="inferred from homology"/>
<comment type="caution">
    <text evidence="10">The sequence shown here is derived from an EMBL/GenBank/DDBJ whole genome shotgun (WGS) entry which is preliminary data.</text>
</comment>
<keyword evidence="6 9" id="KW-0210">Decarboxylase</keyword>
<organism evidence="10 11">
    <name type="scientific">Paractinoplanes deccanensis</name>
    <dbReference type="NCBI Taxonomy" id="113561"/>
    <lineage>
        <taxon>Bacteria</taxon>
        <taxon>Bacillati</taxon>
        <taxon>Actinomycetota</taxon>
        <taxon>Actinomycetes</taxon>
        <taxon>Micromonosporales</taxon>
        <taxon>Micromonosporaceae</taxon>
        <taxon>Paractinoplanes</taxon>
    </lineage>
</organism>